<dbReference type="KEGG" id="tcn:H9L16_04670"/>
<evidence type="ECO:0000259" key="2">
    <source>
        <dbReference type="Pfam" id="PF07007"/>
    </source>
</evidence>
<protein>
    <submittedName>
        <fullName evidence="3">DUF1311 domain-containing protein</fullName>
    </submittedName>
</protein>
<evidence type="ECO:0000256" key="1">
    <source>
        <dbReference type="SAM" id="SignalP"/>
    </source>
</evidence>
<organism evidence="3 4">
    <name type="scientific">Thermomonas carbonis</name>
    <dbReference type="NCBI Taxonomy" id="1463158"/>
    <lineage>
        <taxon>Bacteria</taxon>
        <taxon>Pseudomonadati</taxon>
        <taxon>Pseudomonadota</taxon>
        <taxon>Gammaproteobacteria</taxon>
        <taxon>Lysobacterales</taxon>
        <taxon>Lysobacteraceae</taxon>
        <taxon>Thermomonas</taxon>
    </lineage>
</organism>
<dbReference type="AlphaFoldDB" id="A0A7G9SSQ7"/>
<dbReference type="RefSeq" id="WP_187553397.1">
    <property type="nucleotide sequence ID" value="NZ_BMZL01000001.1"/>
</dbReference>
<dbReference type="Proteomes" id="UP000515804">
    <property type="component" value="Chromosome"/>
</dbReference>
<keyword evidence="4" id="KW-1185">Reference proteome</keyword>
<feature type="chain" id="PRO_5028859566" evidence="1">
    <location>
        <begin position="18"/>
        <end position="138"/>
    </location>
</feature>
<gene>
    <name evidence="3" type="ORF">H9L16_04670</name>
</gene>
<keyword evidence="1" id="KW-0732">Signal</keyword>
<dbReference type="Gene3D" id="1.20.1270.180">
    <property type="match status" value="1"/>
</dbReference>
<dbReference type="InterPro" id="IPR009739">
    <property type="entry name" value="LprI-like_N"/>
</dbReference>
<feature type="domain" description="Lysozyme inhibitor LprI-like N-terminal" evidence="2">
    <location>
        <begin position="42"/>
        <end position="128"/>
    </location>
</feature>
<dbReference type="EMBL" id="CP060719">
    <property type="protein sequence ID" value="QNN70882.1"/>
    <property type="molecule type" value="Genomic_DNA"/>
</dbReference>
<name>A0A7G9SSQ7_9GAMM</name>
<evidence type="ECO:0000313" key="3">
    <source>
        <dbReference type="EMBL" id="QNN70882.1"/>
    </source>
</evidence>
<feature type="signal peptide" evidence="1">
    <location>
        <begin position="1"/>
        <end position="17"/>
    </location>
</feature>
<sequence length="138" mass="15046">MKSFTTLLLLLAGAAHADDHWCDLPRAHPLDAAMAVAMEASGGVTVDMHDAQGVAFDGWDAELNRLYRNVMQQFGDGVRAITLRDAQRAWLAWDRAETRSDLAQQAEGGSSGPLMVTALATQRRRARACTLHDMQGEP</sequence>
<accession>A0A7G9SSQ7</accession>
<dbReference type="Pfam" id="PF07007">
    <property type="entry name" value="LprI"/>
    <property type="match status" value="1"/>
</dbReference>
<evidence type="ECO:0000313" key="4">
    <source>
        <dbReference type="Proteomes" id="UP000515804"/>
    </source>
</evidence>
<reference evidence="3 4" key="1">
    <citation type="submission" date="2020-08" db="EMBL/GenBank/DDBJ databases">
        <title>Genome sequence of Thermomonas carbonis KCTC 42013T.</title>
        <authorList>
            <person name="Hyun D.-W."/>
            <person name="Bae J.-W."/>
        </authorList>
    </citation>
    <scope>NUCLEOTIDE SEQUENCE [LARGE SCALE GENOMIC DNA]</scope>
    <source>
        <strain evidence="3 4">KCTC 42013</strain>
    </source>
</reference>
<proteinExistence type="predicted"/>